<comment type="cofactor">
    <cofactor evidence="12">
        <name>Ni(2+)</name>
        <dbReference type="ChEBI" id="CHEBI:49786"/>
    </cofactor>
    <text evidence="12">Nickel for phosphatase activity.</text>
</comment>
<keyword evidence="12" id="KW-0511">Multifunctional enzyme</keyword>
<dbReference type="SUPFAM" id="SSF81891">
    <property type="entry name" value="Poly A polymerase C-terminal region-like"/>
    <property type="match status" value="1"/>
</dbReference>
<evidence type="ECO:0000256" key="9">
    <source>
        <dbReference type="ARBA" id="ARBA00022840"/>
    </source>
</evidence>
<dbReference type="InterPro" id="IPR012006">
    <property type="entry name" value="CCA_bact"/>
</dbReference>
<feature type="binding site" evidence="12">
    <location>
        <position position="145"/>
    </location>
    <ligand>
        <name>ATP</name>
        <dbReference type="ChEBI" id="CHEBI:30616"/>
    </ligand>
</feature>
<dbReference type="EMBL" id="PCGW01000002">
    <property type="protein sequence ID" value="PHO21432.1"/>
    <property type="molecule type" value="Genomic_DNA"/>
</dbReference>
<feature type="binding site" evidence="12">
    <location>
        <position position="16"/>
    </location>
    <ligand>
        <name>CTP</name>
        <dbReference type="ChEBI" id="CHEBI:37563"/>
    </ligand>
</feature>
<dbReference type="AlphaFoldDB" id="A0A5D0EP59"/>
<dbReference type="Gene3D" id="3.30.460.10">
    <property type="entry name" value="Beta Polymerase, domain 2"/>
    <property type="match status" value="1"/>
</dbReference>
<dbReference type="EC" id="3.1.3.-" evidence="12"/>
<reference evidence="16 19" key="3">
    <citation type="submission" date="2019-08" db="EMBL/GenBank/DDBJ databases">
        <title>Whole genome sequencing of Aggregatibacter actinomycetemcomitans cultured from blood stream infections in Denmark reveals a novel phylogenetic lineage expressing serotype a membrane O polysaccharide.</title>
        <authorList>
            <person name="Nedergaard S."/>
            <person name="Kobel C.M."/>
            <person name="Nielsen M.B."/>
            <person name="Moeller R.T."/>
            <person name="Jensen A.B."/>
            <person name="Noerskov-Lauritsen N."/>
        </authorList>
    </citation>
    <scope>NUCLEOTIDE SEQUENCE [LARGE SCALE GENOMIC DNA]</scope>
    <source>
        <strain evidence="16 19">PN_563</strain>
    </source>
</reference>
<dbReference type="RefSeq" id="WP_005552685.1">
    <property type="nucleotide sequence ID" value="NZ_CP012959.1"/>
</dbReference>
<comment type="similarity">
    <text evidence="12">Belongs to the tRNA nucleotidyltransferase/poly(A) polymerase family. Bacterial CCA-adding enzyme type 1 subfamily.</text>
</comment>
<evidence type="ECO:0000313" key="14">
    <source>
        <dbReference type="EMBL" id="AMQ93382.1"/>
    </source>
</evidence>
<comment type="subunit">
    <text evidence="12">Monomer. Can also form homodimers and oligomers.</text>
</comment>
<comment type="catalytic activity">
    <reaction evidence="12">
        <text>a tRNA with a 3' CCA end + 2 CTP + ATP = a tRNA with a 3' CCACCA end + 3 diphosphate</text>
        <dbReference type="Rhea" id="RHEA:76235"/>
        <dbReference type="Rhea" id="RHEA-COMP:10468"/>
        <dbReference type="Rhea" id="RHEA-COMP:18655"/>
        <dbReference type="ChEBI" id="CHEBI:30616"/>
        <dbReference type="ChEBI" id="CHEBI:33019"/>
        <dbReference type="ChEBI" id="CHEBI:37563"/>
        <dbReference type="ChEBI" id="CHEBI:83071"/>
        <dbReference type="ChEBI" id="CHEBI:195187"/>
    </reaction>
</comment>
<evidence type="ECO:0000256" key="8">
    <source>
        <dbReference type="ARBA" id="ARBA00022801"/>
    </source>
</evidence>
<dbReference type="EC" id="3.1.4.-" evidence="12"/>
<reference evidence="15 18" key="2">
    <citation type="submission" date="2017-10" db="EMBL/GenBank/DDBJ databases">
        <title>Draft genome sequences of Aggregatibacter actinomycetemcomitans strains 310a and 310b.</title>
        <authorList>
            <person name="May A.C."/>
            <person name="Ohta H."/>
            <person name="Maeda H."/>
            <person name="Kokeguchi S."/>
            <person name="Cugini C."/>
        </authorList>
    </citation>
    <scope>NUCLEOTIDE SEQUENCE [LARGE SCALE GENOMIC DNA]</scope>
    <source>
        <strain evidence="15 18">310b</strain>
    </source>
</reference>
<keyword evidence="3 12" id="KW-0819">tRNA processing</keyword>
<keyword evidence="6 12" id="KW-0547">Nucleotide-binding</keyword>
<dbReference type="PANTHER" id="PTHR47545:SF1">
    <property type="entry name" value="MULTIFUNCTIONAL CCA PROTEIN"/>
    <property type="match status" value="1"/>
</dbReference>
<dbReference type="GO" id="GO:0016791">
    <property type="term" value="F:phosphatase activity"/>
    <property type="evidence" value="ECO:0007669"/>
    <property type="project" value="UniProtKB-UniRule"/>
</dbReference>
<feature type="binding site" evidence="12">
    <location>
        <position position="142"/>
    </location>
    <ligand>
        <name>ATP</name>
        <dbReference type="ChEBI" id="CHEBI:30616"/>
    </ligand>
</feature>
<evidence type="ECO:0000313" key="15">
    <source>
        <dbReference type="EMBL" id="PHO21432.1"/>
    </source>
</evidence>
<dbReference type="GO" id="GO:0001680">
    <property type="term" value="P:tRNA 3'-terminal CCA addition"/>
    <property type="evidence" value="ECO:0007669"/>
    <property type="project" value="UniProtKB-UniRule"/>
</dbReference>
<feature type="binding site" evidence="12">
    <location>
        <position position="142"/>
    </location>
    <ligand>
        <name>CTP</name>
        <dbReference type="ChEBI" id="CHEBI:37563"/>
    </ligand>
</feature>
<dbReference type="GO" id="GO:0005524">
    <property type="term" value="F:ATP binding"/>
    <property type="evidence" value="ECO:0007669"/>
    <property type="project" value="UniProtKB-UniRule"/>
</dbReference>
<dbReference type="PIRSF" id="PIRSF000813">
    <property type="entry name" value="CCA_bact"/>
    <property type="match status" value="1"/>
</dbReference>
<dbReference type="HAMAP" id="MF_01262">
    <property type="entry name" value="CCA_bact_type2"/>
    <property type="match status" value="1"/>
</dbReference>
<dbReference type="Pfam" id="PF12627">
    <property type="entry name" value="PolyA_pol_RNAbd"/>
    <property type="match status" value="1"/>
</dbReference>
<dbReference type="GO" id="GO:0000049">
    <property type="term" value="F:tRNA binding"/>
    <property type="evidence" value="ECO:0007669"/>
    <property type="project" value="UniProtKB-UniRule"/>
</dbReference>
<evidence type="ECO:0000313" key="19">
    <source>
        <dbReference type="Proteomes" id="UP000323012"/>
    </source>
</evidence>
<feature type="binding site" evidence="12">
    <location>
        <position position="26"/>
    </location>
    <ligand>
        <name>Mg(2+)</name>
        <dbReference type="ChEBI" id="CHEBI:18420"/>
    </ligand>
</feature>
<dbReference type="InterPro" id="IPR002646">
    <property type="entry name" value="PolA_pol_head_dom"/>
</dbReference>
<keyword evidence="4 12" id="KW-0548">Nucleotidyltransferase</keyword>
<feature type="binding site" evidence="12">
    <location>
        <position position="28"/>
    </location>
    <ligand>
        <name>Mg(2+)</name>
        <dbReference type="ChEBI" id="CHEBI:18420"/>
    </ligand>
</feature>
<comment type="cofactor">
    <cofactor evidence="12">
        <name>Mg(2+)</name>
        <dbReference type="ChEBI" id="CHEBI:18420"/>
    </cofactor>
    <text evidence="12">Magnesium is required for nucleotidyltransferase activity.</text>
</comment>
<evidence type="ECO:0000313" key="18">
    <source>
        <dbReference type="Proteomes" id="UP000226080"/>
    </source>
</evidence>
<dbReference type="Proteomes" id="UP000226080">
    <property type="component" value="Unassembled WGS sequence"/>
</dbReference>
<evidence type="ECO:0000256" key="3">
    <source>
        <dbReference type="ARBA" id="ARBA00022694"/>
    </source>
</evidence>
<keyword evidence="10 12" id="KW-0460">Magnesium</keyword>
<keyword evidence="2 12" id="KW-0808">Transferase</keyword>
<evidence type="ECO:0000259" key="13">
    <source>
        <dbReference type="PROSITE" id="PS51831"/>
    </source>
</evidence>
<dbReference type="SMR" id="A0A5D0EP59"/>
<dbReference type="InterPro" id="IPR032828">
    <property type="entry name" value="PolyA_RNA-bd"/>
</dbReference>
<reference evidence="14 17" key="1">
    <citation type="submission" date="2015-10" db="EMBL/GenBank/DDBJ databases">
        <title>Tn-seq of a polymicrobial infection.</title>
        <authorList>
            <person name="Stacy A."/>
            <person name="Rumbaugh K.P."/>
            <person name="Whiteley M."/>
        </authorList>
    </citation>
    <scope>NUCLEOTIDE SEQUENCE [LARGE SCALE GENOMIC DNA]</scope>
    <source>
        <strain evidence="14 17">624</strain>
    </source>
</reference>
<dbReference type="HAMAP" id="MF_01261">
    <property type="entry name" value="CCA_bact_type1"/>
    <property type="match status" value="1"/>
</dbReference>
<keyword evidence="1 12" id="KW-0533">Nickel</keyword>
<dbReference type="GO" id="GO:0004810">
    <property type="term" value="F:CCA tRNA nucleotidyltransferase activity"/>
    <property type="evidence" value="ECO:0007669"/>
    <property type="project" value="UniProtKB-UniRule"/>
</dbReference>
<dbReference type="Pfam" id="PF01743">
    <property type="entry name" value="PolyA_pol"/>
    <property type="match status" value="1"/>
</dbReference>
<evidence type="ECO:0000313" key="16">
    <source>
        <dbReference type="EMBL" id="TYA40000.1"/>
    </source>
</evidence>
<keyword evidence="11 12" id="KW-0694">RNA-binding</keyword>
<dbReference type="NCBIfam" id="NF008137">
    <property type="entry name" value="PRK10885.1"/>
    <property type="match status" value="1"/>
</dbReference>
<evidence type="ECO:0000256" key="1">
    <source>
        <dbReference type="ARBA" id="ARBA00022596"/>
    </source>
</evidence>
<comment type="function">
    <text evidence="12">Catalyzes the addition and repair of the essential 3'-terminal CCA sequence in tRNAs without using a nucleic acid template. Adds these three nucleotides in the order of C, C, and A to the tRNA nucleotide-73, using CTP and ATP as substrates and producing inorganic pyrophosphate. tRNA 3'-terminal CCA addition is required both for tRNA processing and repair. Also involved in tRNA surveillance by mediating tandem CCA addition to generate a CCACCA at the 3' terminus of unstable tRNAs. While stable tRNAs receive only 3'-terminal CCA, unstable tRNAs are marked with CCACCA and rapidly degraded.</text>
</comment>
<evidence type="ECO:0000256" key="2">
    <source>
        <dbReference type="ARBA" id="ARBA00022679"/>
    </source>
</evidence>
<dbReference type="GO" id="GO:0042245">
    <property type="term" value="P:RNA repair"/>
    <property type="evidence" value="ECO:0007669"/>
    <property type="project" value="UniProtKB-KW"/>
</dbReference>
<dbReference type="EMBL" id="VSED01000001">
    <property type="protein sequence ID" value="TYA40000.1"/>
    <property type="molecule type" value="Genomic_DNA"/>
</dbReference>
<evidence type="ECO:0000313" key="17">
    <source>
        <dbReference type="Proteomes" id="UP000072236"/>
    </source>
</evidence>
<dbReference type="OrthoDB" id="9805698at2"/>
<evidence type="ECO:0000256" key="7">
    <source>
        <dbReference type="ARBA" id="ARBA00022800"/>
    </source>
</evidence>
<dbReference type="InterPro" id="IPR050124">
    <property type="entry name" value="tRNA_CCA-adding_enzyme"/>
</dbReference>
<evidence type="ECO:0000256" key="12">
    <source>
        <dbReference type="HAMAP-Rule" id="MF_01261"/>
    </source>
</evidence>
<comment type="catalytic activity">
    <reaction evidence="12">
        <text>a tRNA precursor + 2 CTP + ATP = a tRNA with a 3' CCA end + 3 diphosphate</text>
        <dbReference type="Rhea" id="RHEA:14433"/>
        <dbReference type="Rhea" id="RHEA-COMP:10465"/>
        <dbReference type="Rhea" id="RHEA-COMP:10468"/>
        <dbReference type="ChEBI" id="CHEBI:30616"/>
        <dbReference type="ChEBI" id="CHEBI:33019"/>
        <dbReference type="ChEBI" id="CHEBI:37563"/>
        <dbReference type="ChEBI" id="CHEBI:74896"/>
        <dbReference type="ChEBI" id="CHEBI:83071"/>
        <dbReference type="EC" id="2.7.7.72"/>
    </reaction>
</comment>
<feature type="domain" description="HD" evidence="13">
    <location>
        <begin position="233"/>
        <end position="339"/>
    </location>
</feature>
<dbReference type="InterPro" id="IPR003607">
    <property type="entry name" value="HD/PDEase_dom"/>
</dbReference>
<dbReference type="CDD" id="cd05398">
    <property type="entry name" value="NT_ClassII-CCAase"/>
    <property type="match status" value="1"/>
</dbReference>
<feature type="binding site" evidence="12">
    <location>
        <position position="13"/>
    </location>
    <ligand>
        <name>ATP</name>
        <dbReference type="ChEBI" id="CHEBI:30616"/>
    </ligand>
</feature>
<dbReference type="GO" id="GO:0000287">
    <property type="term" value="F:magnesium ion binding"/>
    <property type="evidence" value="ECO:0007669"/>
    <property type="project" value="UniProtKB-UniRule"/>
</dbReference>
<dbReference type="KEGG" id="aact:ACT75_02030"/>
<dbReference type="Proteomes" id="UP000323012">
    <property type="component" value="Unassembled WGS sequence"/>
</dbReference>
<feature type="binding site" evidence="12">
    <location>
        <position position="96"/>
    </location>
    <ligand>
        <name>CTP</name>
        <dbReference type="ChEBI" id="CHEBI:37563"/>
    </ligand>
</feature>
<keyword evidence="5 12" id="KW-0479">Metal-binding</keyword>
<dbReference type="Gene3D" id="1.10.3090.10">
    <property type="entry name" value="cca-adding enzyme, domain 2"/>
    <property type="match status" value="1"/>
</dbReference>
<protein>
    <recommendedName>
        <fullName evidence="12">Multifunctional CCA protein</fullName>
    </recommendedName>
    <domain>
        <recommendedName>
            <fullName evidence="12">CCA-adding enzyme</fullName>
            <ecNumber evidence="12">2.7.7.72</ecNumber>
        </recommendedName>
        <alternativeName>
            <fullName evidence="12">CCA tRNA nucleotidyltransferase</fullName>
        </alternativeName>
        <alternativeName>
            <fullName evidence="12">tRNA CCA-pyrophosphorylase</fullName>
        </alternativeName>
        <alternativeName>
            <fullName evidence="12">tRNA adenylyl-/cytidylyl-transferase</fullName>
        </alternativeName>
        <alternativeName>
            <fullName evidence="12">tRNA nucleotidyltransferase</fullName>
        </alternativeName>
        <alternativeName>
            <fullName evidence="12">tRNA-NT</fullName>
        </alternativeName>
    </domain>
    <domain>
        <recommendedName>
            <fullName evidence="12">2'-nucleotidase</fullName>
            <ecNumber evidence="12">3.1.3.-</ecNumber>
        </recommendedName>
    </domain>
    <domain>
        <recommendedName>
            <fullName evidence="12">2',3'-cyclic phosphodiesterase</fullName>
            <ecNumber evidence="12">3.1.4.-</ecNumber>
        </recommendedName>
    </domain>
    <domain>
        <recommendedName>
            <fullName evidence="12">Phosphatase</fullName>
        </recommendedName>
    </domain>
</protein>
<evidence type="ECO:0000256" key="5">
    <source>
        <dbReference type="ARBA" id="ARBA00022723"/>
    </source>
</evidence>
<comment type="domain">
    <text evidence="12">Comprises two domains: an N-terminal domain containing the nucleotidyltransferase activity and a C-terminal HD domain associated with both phosphodiesterase and phosphatase activities.</text>
</comment>
<dbReference type="InterPro" id="IPR043519">
    <property type="entry name" value="NT_sf"/>
</dbReference>
<feature type="binding site" evidence="12">
    <location>
        <position position="13"/>
    </location>
    <ligand>
        <name>CTP</name>
        <dbReference type="ChEBI" id="CHEBI:37563"/>
    </ligand>
</feature>
<sequence length="425" mass="48726">MSENHFQIYLVGGAVRDQLLNLPVQDRDWVIVGATPEALLQQGYHQVGKDFPVFLHPQTKEEYALARTERKSGAGYTGFICDFSPDINLEQDLIRRDLTINAMAQDLQGNLFDPYGGAQDLANRVLRHVSPAFVEDPLRVLRVARFAARYHYLGFKIAEETLQLMKDLTAQGELQHLTAERVWAETEKALNEKNPEIYFEILRLVGALKVLFPELDALYGVPNPAKYHPEIDSFVHTMLVLKQVTLLSEQVDCHKSAVRFAAICHDLGKAKTPKQSWPHHHGHEKLGMAPTQSLCKRLKVPGYYQQLAELTCEYHSHIHKIFELRPETIVKLFNTFDVWRKPLRFMEFLLVCFADMRGRKGFSHIAYPQQEFTIALYRAALKVDIQSIIAAGFENKAIRDQLNRGRIFAVKQKRTEILPHFKPST</sequence>
<proteinExistence type="inferred from homology"/>
<evidence type="ECO:0000256" key="11">
    <source>
        <dbReference type="ARBA" id="ARBA00022884"/>
    </source>
</evidence>
<keyword evidence="18" id="KW-1185">Reference proteome</keyword>
<keyword evidence="9 12" id="KW-0067">ATP-binding</keyword>
<dbReference type="PANTHER" id="PTHR47545">
    <property type="entry name" value="MULTIFUNCTIONAL CCA PROTEIN"/>
    <property type="match status" value="1"/>
</dbReference>
<keyword evidence="7 12" id="KW-0692">RNA repair</keyword>
<keyword evidence="8 12" id="KW-0378">Hydrolase</keyword>
<evidence type="ECO:0000256" key="6">
    <source>
        <dbReference type="ARBA" id="ARBA00022741"/>
    </source>
</evidence>
<evidence type="ECO:0000256" key="4">
    <source>
        <dbReference type="ARBA" id="ARBA00022695"/>
    </source>
</evidence>
<feature type="binding site" evidence="12">
    <location>
        <position position="96"/>
    </location>
    <ligand>
        <name>ATP</name>
        <dbReference type="ChEBI" id="CHEBI:30616"/>
    </ligand>
</feature>
<dbReference type="Proteomes" id="UP000072236">
    <property type="component" value="Chromosome"/>
</dbReference>
<dbReference type="EMBL" id="CP012959">
    <property type="protein sequence ID" value="AMQ93382.1"/>
    <property type="molecule type" value="Genomic_DNA"/>
</dbReference>
<feature type="binding site" evidence="12">
    <location>
        <position position="16"/>
    </location>
    <ligand>
        <name>ATP</name>
        <dbReference type="ChEBI" id="CHEBI:30616"/>
    </ligand>
</feature>
<feature type="binding site" evidence="12">
    <location>
        <position position="145"/>
    </location>
    <ligand>
        <name>CTP</name>
        <dbReference type="ChEBI" id="CHEBI:37563"/>
    </ligand>
</feature>
<dbReference type="EC" id="2.7.7.72" evidence="12"/>
<evidence type="ECO:0000256" key="10">
    <source>
        <dbReference type="ARBA" id="ARBA00022842"/>
    </source>
</evidence>
<dbReference type="CDD" id="cd00077">
    <property type="entry name" value="HDc"/>
    <property type="match status" value="1"/>
</dbReference>
<comment type="miscellaneous">
    <text evidence="12">A single active site specifically recognizes both ATP and CTP and is responsible for their addition.</text>
</comment>
<accession>A0A5D0EP59</accession>
<gene>
    <name evidence="12 14" type="primary">cca</name>
    <name evidence="14" type="ORF">ACT75_02030</name>
    <name evidence="15" type="ORF">CQR80_01540</name>
    <name evidence="16" type="ORF">FXB79_00390</name>
</gene>
<dbReference type="Pfam" id="PF01966">
    <property type="entry name" value="HD"/>
    <property type="match status" value="1"/>
</dbReference>
<organism evidence="16 19">
    <name type="scientific">Aggregatibacter actinomycetemcomitans</name>
    <name type="common">Actinobacillus actinomycetemcomitans</name>
    <name type="synonym">Haemophilus actinomycetemcomitans</name>
    <dbReference type="NCBI Taxonomy" id="714"/>
    <lineage>
        <taxon>Bacteria</taxon>
        <taxon>Pseudomonadati</taxon>
        <taxon>Pseudomonadota</taxon>
        <taxon>Gammaproteobacteria</taxon>
        <taxon>Pasteurellales</taxon>
        <taxon>Pasteurellaceae</taxon>
        <taxon>Aggregatibacter</taxon>
    </lineage>
</organism>
<dbReference type="PROSITE" id="PS51831">
    <property type="entry name" value="HD"/>
    <property type="match status" value="1"/>
</dbReference>
<dbReference type="GO" id="GO:0004112">
    <property type="term" value="F:cyclic-nucleotide phosphodiesterase activity"/>
    <property type="evidence" value="ECO:0007669"/>
    <property type="project" value="UniProtKB-UniRule"/>
</dbReference>
<name>A0A5D0EP59_AGGAC</name>
<dbReference type="InterPro" id="IPR006674">
    <property type="entry name" value="HD_domain"/>
</dbReference>
<dbReference type="SUPFAM" id="SSF81301">
    <property type="entry name" value="Nucleotidyltransferase"/>
    <property type="match status" value="1"/>
</dbReference>